<evidence type="ECO:0000256" key="3">
    <source>
        <dbReference type="ARBA" id="ARBA00022475"/>
    </source>
</evidence>
<dbReference type="InterPro" id="IPR035906">
    <property type="entry name" value="MetI-like_sf"/>
</dbReference>
<protein>
    <submittedName>
        <fullName evidence="9">Trehalose transport system permease protein SugB</fullName>
    </submittedName>
</protein>
<dbReference type="InterPro" id="IPR050901">
    <property type="entry name" value="BP-dep_ABC_trans_perm"/>
</dbReference>
<evidence type="ECO:0000259" key="8">
    <source>
        <dbReference type="PROSITE" id="PS50928"/>
    </source>
</evidence>
<reference evidence="9" key="1">
    <citation type="submission" date="2017-02" db="EMBL/GenBank/DDBJ databases">
        <title>Delving into the versatile metabolic prowess of the omnipresent phylum Bacteroidetes.</title>
        <authorList>
            <person name="Nobu M.K."/>
            <person name="Mei R."/>
            <person name="Narihiro T."/>
            <person name="Kuroda K."/>
            <person name="Liu W.-T."/>
        </authorList>
    </citation>
    <scope>NUCLEOTIDE SEQUENCE</scope>
    <source>
        <strain evidence="9">ADurb.Bin276</strain>
    </source>
</reference>
<comment type="caution">
    <text evidence="9">The sequence shown here is derived from an EMBL/GenBank/DDBJ whole genome shotgun (WGS) entry which is preliminary data.</text>
</comment>
<gene>
    <name evidence="9" type="primary">sugB_22</name>
    <name evidence="9" type="ORF">BWY41_02284</name>
</gene>
<evidence type="ECO:0000256" key="2">
    <source>
        <dbReference type="ARBA" id="ARBA00022448"/>
    </source>
</evidence>
<dbReference type="GO" id="GO:0055085">
    <property type="term" value="P:transmembrane transport"/>
    <property type="evidence" value="ECO:0007669"/>
    <property type="project" value="InterPro"/>
</dbReference>
<evidence type="ECO:0000313" key="9">
    <source>
        <dbReference type="EMBL" id="OQA54040.1"/>
    </source>
</evidence>
<dbReference type="Proteomes" id="UP000485569">
    <property type="component" value="Unassembled WGS sequence"/>
</dbReference>
<dbReference type="SUPFAM" id="SSF161098">
    <property type="entry name" value="MetI-like"/>
    <property type="match status" value="1"/>
</dbReference>
<keyword evidence="3" id="KW-1003">Cell membrane</keyword>
<dbReference type="Pfam" id="PF00528">
    <property type="entry name" value="BPD_transp_1"/>
    <property type="match status" value="1"/>
</dbReference>
<sequence>MKTLKAKKKKINTFVAFLLIGIFLLVTLFPFFWMISTSFKIKGEFFTRPPIFIPDRFNFDAYRAALRSGGQKALIDSFIIAFISMCIALMLGTMGAYGLRELLKKGKNYGFWMLIIEMMPPIAVVLPLFILFKYVHLLDTYPALILGNTVFVLPFAIWLLLGFLEDIPIPIEEAALIDGCSKFQVFSHIILPLLRSGLIPVAFFSFILPWNEFLMALVFSRTKVTPLTVVIPSLVMSDTVAWEQVAGLSVMAIIPPVIVAMVFQRYIIRGLTFGAVKG</sequence>
<dbReference type="Gene3D" id="1.10.3720.10">
    <property type="entry name" value="MetI-like"/>
    <property type="match status" value="1"/>
</dbReference>
<feature type="transmembrane region" description="Helical" evidence="7">
    <location>
        <begin position="245"/>
        <end position="263"/>
    </location>
</feature>
<keyword evidence="2 7" id="KW-0813">Transport</keyword>
<feature type="transmembrane region" description="Helical" evidence="7">
    <location>
        <begin position="12"/>
        <end position="35"/>
    </location>
</feature>
<feature type="transmembrane region" description="Helical" evidence="7">
    <location>
        <begin position="185"/>
        <end position="208"/>
    </location>
</feature>
<accession>A0A1V5SHK5</accession>
<evidence type="ECO:0000256" key="5">
    <source>
        <dbReference type="ARBA" id="ARBA00022989"/>
    </source>
</evidence>
<keyword evidence="6 7" id="KW-0472">Membrane</keyword>
<dbReference type="InterPro" id="IPR000515">
    <property type="entry name" value="MetI-like"/>
</dbReference>
<feature type="transmembrane region" description="Helical" evidence="7">
    <location>
        <begin position="141"/>
        <end position="164"/>
    </location>
</feature>
<dbReference type="EMBL" id="MWBQ01000230">
    <property type="protein sequence ID" value="OQA54040.1"/>
    <property type="molecule type" value="Genomic_DNA"/>
</dbReference>
<keyword evidence="4 7" id="KW-0812">Transmembrane</keyword>
<dbReference type="PROSITE" id="PS50928">
    <property type="entry name" value="ABC_TM1"/>
    <property type="match status" value="1"/>
</dbReference>
<feature type="transmembrane region" description="Helical" evidence="7">
    <location>
        <begin position="78"/>
        <end position="99"/>
    </location>
</feature>
<comment type="similarity">
    <text evidence="7">Belongs to the binding-protein-dependent transport system permease family.</text>
</comment>
<organism evidence="9">
    <name type="scientific">Candidatus Atribacter allofermentans</name>
    <dbReference type="NCBI Taxonomy" id="1852833"/>
    <lineage>
        <taxon>Bacteria</taxon>
        <taxon>Pseudomonadati</taxon>
        <taxon>Atribacterota</taxon>
        <taxon>Atribacteria</taxon>
        <taxon>Atribacterales</taxon>
        <taxon>Atribacteraceae</taxon>
        <taxon>Atribacter</taxon>
    </lineage>
</organism>
<evidence type="ECO:0000256" key="4">
    <source>
        <dbReference type="ARBA" id="ARBA00022692"/>
    </source>
</evidence>
<dbReference type="PANTHER" id="PTHR32243">
    <property type="entry name" value="MALTOSE TRANSPORT SYSTEM PERMEASE-RELATED"/>
    <property type="match status" value="1"/>
</dbReference>
<evidence type="ECO:0000256" key="6">
    <source>
        <dbReference type="ARBA" id="ARBA00023136"/>
    </source>
</evidence>
<dbReference type="GO" id="GO:0005886">
    <property type="term" value="C:plasma membrane"/>
    <property type="evidence" value="ECO:0007669"/>
    <property type="project" value="UniProtKB-SubCell"/>
</dbReference>
<dbReference type="AlphaFoldDB" id="A0A1V5SHK5"/>
<name>A0A1V5SHK5_9BACT</name>
<feature type="domain" description="ABC transmembrane type-1" evidence="8">
    <location>
        <begin position="74"/>
        <end position="263"/>
    </location>
</feature>
<evidence type="ECO:0000256" key="7">
    <source>
        <dbReference type="RuleBase" id="RU363032"/>
    </source>
</evidence>
<feature type="transmembrane region" description="Helical" evidence="7">
    <location>
        <begin position="111"/>
        <end position="135"/>
    </location>
</feature>
<comment type="subcellular location">
    <subcellularLocation>
        <location evidence="1 7">Cell membrane</location>
        <topology evidence="1 7">Multi-pass membrane protein</topology>
    </subcellularLocation>
</comment>
<dbReference type="CDD" id="cd06261">
    <property type="entry name" value="TM_PBP2"/>
    <property type="match status" value="1"/>
</dbReference>
<dbReference type="PANTHER" id="PTHR32243:SF18">
    <property type="entry name" value="INNER MEMBRANE ABC TRANSPORTER PERMEASE PROTEIN YCJP"/>
    <property type="match status" value="1"/>
</dbReference>
<keyword evidence="5 7" id="KW-1133">Transmembrane helix</keyword>
<evidence type="ECO:0000256" key="1">
    <source>
        <dbReference type="ARBA" id="ARBA00004651"/>
    </source>
</evidence>
<proteinExistence type="inferred from homology"/>